<comment type="caution">
    <text evidence="2">The sequence shown here is derived from an EMBL/GenBank/DDBJ whole genome shotgun (WGS) entry which is preliminary data.</text>
</comment>
<sequence length="67" mass="7664">MLSVILFLIVSLVSFILMGIFRGIVLLLFLVFILIVFFTNKYGFLNFAGILLLLIAIVWLIEKSKNK</sequence>
<evidence type="ECO:0000313" key="2">
    <source>
        <dbReference type="EMBL" id="TKX30866.1"/>
    </source>
</evidence>
<keyword evidence="1" id="KW-0812">Transmembrane</keyword>
<dbReference type="EMBL" id="NXMA01000013">
    <property type="protein sequence ID" value="TKX30866.1"/>
    <property type="molecule type" value="Genomic_DNA"/>
</dbReference>
<dbReference type="Proteomes" id="UP000310353">
    <property type="component" value="Unassembled WGS sequence"/>
</dbReference>
<dbReference type="RefSeq" id="WP_137622719.1">
    <property type="nucleotide sequence ID" value="NZ_NXMA01000013.1"/>
</dbReference>
<gene>
    <name evidence="2" type="ORF">CQA76_07080</name>
</gene>
<evidence type="ECO:0000313" key="3">
    <source>
        <dbReference type="Proteomes" id="UP000310353"/>
    </source>
</evidence>
<feature type="transmembrane region" description="Helical" evidence="1">
    <location>
        <begin position="5"/>
        <end position="38"/>
    </location>
</feature>
<name>A0A4U7BPL3_9BACT</name>
<protein>
    <submittedName>
        <fullName evidence="2">Uncharacterized protein</fullName>
    </submittedName>
</protein>
<keyword evidence="3" id="KW-1185">Reference proteome</keyword>
<evidence type="ECO:0000256" key="1">
    <source>
        <dbReference type="SAM" id="Phobius"/>
    </source>
</evidence>
<keyword evidence="1" id="KW-0472">Membrane</keyword>
<feature type="transmembrane region" description="Helical" evidence="1">
    <location>
        <begin position="44"/>
        <end position="61"/>
    </location>
</feature>
<proteinExistence type="predicted"/>
<dbReference type="AlphaFoldDB" id="A0A4U7BPL3"/>
<accession>A0A4U7BPL3</accession>
<reference evidence="2 3" key="1">
    <citation type="submission" date="2018-05" db="EMBL/GenBank/DDBJ databases">
        <title>Novel Campyloabacter and Helicobacter Species and Strains.</title>
        <authorList>
            <person name="Mannion A.J."/>
            <person name="Shen Z."/>
            <person name="Fox J.G."/>
        </authorList>
    </citation>
    <scope>NUCLEOTIDE SEQUENCE [LARGE SCALE GENOMIC DNA]</scope>
    <source>
        <strain evidence="3">MIT17-670</strain>
    </source>
</reference>
<organism evidence="2 3">
    <name type="scientific">Campylobacter aviculae</name>
    <dbReference type="NCBI Taxonomy" id="2510190"/>
    <lineage>
        <taxon>Bacteria</taxon>
        <taxon>Pseudomonadati</taxon>
        <taxon>Campylobacterota</taxon>
        <taxon>Epsilonproteobacteria</taxon>
        <taxon>Campylobacterales</taxon>
        <taxon>Campylobacteraceae</taxon>
        <taxon>Campylobacter</taxon>
    </lineage>
</organism>
<keyword evidence="1" id="KW-1133">Transmembrane helix</keyword>